<sequence>LTKEKPKFELPKSLTKNRSDKLLVKFKEKIQKDQENAKRFLDDALALKQILENILSKDFLLPLEFLEKVYQNIENFNHNLDTDEFIQDEVLRGAFAYRGKMIADVLKLHIQDKTHFITAYIKAYDEWLLYFIEKLGQRINIIINS</sequence>
<gene>
    <name evidence="1" type="ORF">F0006_08715</name>
</gene>
<dbReference type="AlphaFoldDB" id="A0A6C7RJ37"/>
<evidence type="ECO:0000313" key="1">
    <source>
        <dbReference type="EMBL" id="ECQ8178610.1"/>
    </source>
</evidence>
<reference evidence="1" key="1">
    <citation type="submission" date="2019-09" db="EMBL/GenBank/DDBJ databases">
        <authorList>
            <consortium name="NARMS: The National Antimicrobial Resistance Monitoring System"/>
        </authorList>
    </citation>
    <scope>NUCLEOTIDE SEQUENCE</scope>
    <source>
        <strain evidence="1">FSIS31902558</strain>
    </source>
</reference>
<keyword evidence="1" id="KW-0808">Transferase</keyword>
<protein>
    <submittedName>
        <fullName evidence="1">Motility associated factor glycosyltransferase family protein</fullName>
    </submittedName>
</protein>
<proteinExistence type="predicted"/>
<name>A0A6C7RJ37_CAMJU</name>
<feature type="non-terminal residue" evidence="1">
    <location>
        <position position="145"/>
    </location>
</feature>
<accession>A0A6C7RJ37</accession>
<dbReference type="EMBL" id="AAKDAH010000034">
    <property type="protein sequence ID" value="ECQ8178610.1"/>
    <property type="molecule type" value="Genomic_DNA"/>
</dbReference>
<comment type="caution">
    <text evidence="1">The sequence shown here is derived from an EMBL/GenBank/DDBJ whole genome shotgun (WGS) entry which is preliminary data.</text>
</comment>
<dbReference type="GO" id="GO:0016740">
    <property type="term" value="F:transferase activity"/>
    <property type="evidence" value="ECO:0007669"/>
    <property type="project" value="UniProtKB-KW"/>
</dbReference>
<organism evidence="1">
    <name type="scientific">Campylobacter jejuni</name>
    <dbReference type="NCBI Taxonomy" id="197"/>
    <lineage>
        <taxon>Bacteria</taxon>
        <taxon>Pseudomonadati</taxon>
        <taxon>Campylobacterota</taxon>
        <taxon>Epsilonproteobacteria</taxon>
        <taxon>Campylobacterales</taxon>
        <taxon>Campylobacteraceae</taxon>
        <taxon>Campylobacter</taxon>
    </lineage>
</organism>
<feature type="non-terminal residue" evidence="1">
    <location>
        <position position="1"/>
    </location>
</feature>